<protein>
    <submittedName>
        <fullName evidence="2">PHB depolymerase family esterase</fullName>
    </submittedName>
</protein>
<sequence length="102" mass="11835">MPIYHGTVDEALNVQNYHETIRQWTGLLGTCRTVVADFPRSPYTKYVFREKLQTSGGSDSWHLASPDDSCHYERRFHDAEDWHKLDGRSDDNHGGRRIRDGT</sequence>
<dbReference type="AlphaFoldDB" id="A0A1G4BS64"/>
<dbReference type="Proteomes" id="UP000176998">
    <property type="component" value="Unassembled WGS sequence"/>
</dbReference>
<organism evidence="2 3">
    <name type="scientific">Colletotrichum orchidophilum</name>
    <dbReference type="NCBI Taxonomy" id="1209926"/>
    <lineage>
        <taxon>Eukaryota</taxon>
        <taxon>Fungi</taxon>
        <taxon>Dikarya</taxon>
        <taxon>Ascomycota</taxon>
        <taxon>Pezizomycotina</taxon>
        <taxon>Sordariomycetes</taxon>
        <taxon>Hypocreomycetidae</taxon>
        <taxon>Glomerellales</taxon>
        <taxon>Glomerellaceae</taxon>
        <taxon>Colletotrichum</taxon>
    </lineage>
</organism>
<evidence type="ECO:0000313" key="2">
    <source>
        <dbReference type="EMBL" id="OHF04231.1"/>
    </source>
</evidence>
<name>A0A1G4BS64_9PEZI</name>
<accession>A0A1G4BS64</accession>
<proteinExistence type="predicted"/>
<evidence type="ECO:0000313" key="3">
    <source>
        <dbReference type="Proteomes" id="UP000176998"/>
    </source>
</evidence>
<evidence type="ECO:0000256" key="1">
    <source>
        <dbReference type="SAM" id="MobiDB-lite"/>
    </source>
</evidence>
<keyword evidence="3" id="KW-1185">Reference proteome</keyword>
<comment type="caution">
    <text evidence="2">The sequence shown here is derived from an EMBL/GenBank/DDBJ whole genome shotgun (WGS) entry which is preliminary data.</text>
</comment>
<feature type="region of interest" description="Disordered" evidence="1">
    <location>
        <begin position="83"/>
        <end position="102"/>
    </location>
</feature>
<dbReference type="RefSeq" id="XP_022481366.1">
    <property type="nucleotide sequence ID" value="XM_022612227.1"/>
</dbReference>
<dbReference type="STRING" id="1209926.A0A1G4BS64"/>
<reference evidence="2 3" key="1">
    <citation type="submission" date="2016-09" db="EMBL/GenBank/DDBJ databases">
        <authorList>
            <person name="Capua I."/>
            <person name="De Benedictis P."/>
            <person name="Joannis T."/>
            <person name="Lombin L.H."/>
            <person name="Cattoli G."/>
        </authorList>
    </citation>
    <scope>NUCLEOTIDE SEQUENCE [LARGE SCALE GENOMIC DNA]</scope>
    <source>
        <strain evidence="2 3">IMI 309357</strain>
    </source>
</reference>
<gene>
    <name evidence="2" type="ORF">CORC01_00570</name>
</gene>
<dbReference type="GeneID" id="34553737"/>
<dbReference type="EMBL" id="MJBS01000003">
    <property type="protein sequence ID" value="OHF04231.1"/>
    <property type="molecule type" value="Genomic_DNA"/>
</dbReference>